<feature type="transmembrane region" description="Helical" evidence="1">
    <location>
        <begin position="195"/>
        <end position="214"/>
    </location>
</feature>
<feature type="transmembrane region" description="Helical" evidence="1">
    <location>
        <begin position="171"/>
        <end position="189"/>
    </location>
</feature>
<dbReference type="AlphaFoldDB" id="A0AA38CVG3"/>
<gene>
    <name evidence="3" type="ORF">GCM10025875_28970</name>
</gene>
<keyword evidence="1" id="KW-0812">Transmembrane</keyword>
<dbReference type="InterPro" id="IPR000489">
    <property type="entry name" value="Pterin-binding_dom"/>
</dbReference>
<dbReference type="EMBL" id="BSUM01000001">
    <property type="protein sequence ID" value="GMA32905.1"/>
    <property type="molecule type" value="Genomic_DNA"/>
</dbReference>
<comment type="caution">
    <text evidence="3">The sequence shown here is derived from an EMBL/GenBank/DDBJ whole genome shotgun (WGS) entry which is preliminary data.</text>
</comment>
<sequence length="275" mass="29217">MAGHELRGNRAVGAADLTAGGWGSPEGERPTREVDPVVCLERIVMSLAVEGGPRERELLDRANLLETHLGKVSDREAQWWSQPAGGVVELVVADARGTDVDAAALVAPLVAPQLLRAADQHRDQLLASPPPSESVTLVGTTVTVTPDDDGAAAADQAQRRYLDQPIPGPQLWLVGALAGLALVFVVLALVTSPGWWVLVVGLAIGAAAAYLAPLRRASDERARREQTIHRFTSALEQARQKVRQGAASLEVSRETVHHGHAAMTRSLEKIAPAAR</sequence>
<dbReference type="PROSITE" id="PS50972">
    <property type="entry name" value="PTERIN_BINDING"/>
    <property type="match status" value="1"/>
</dbReference>
<reference evidence="3" key="1">
    <citation type="journal article" date="2014" name="Int. J. Syst. Evol. Microbiol.">
        <title>Complete genome sequence of Corynebacterium casei LMG S-19264T (=DSM 44701T), isolated from a smear-ripened cheese.</title>
        <authorList>
            <consortium name="US DOE Joint Genome Institute (JGI-PGF)"/>
            <person name="Walter F."/>
            <person name="Albersmeier A."/>
            <person name="Kalinowski J."/>
            <person name="Ruckert C."/>
        </authorList>
    </citation>
    <scope>NUCLEOTIDE SEQUENCE</scope>
    <source>
        <strain evidence="3">NBRC 112290</strain>
    </source>
</reference>
<name>A0AA38CVG3_9MICO</name>
<feature type="domain" description="Pterin-binding" evidence="2">
    <location>
        <begin position="208"/>
        <end position="275"/>
    </location>
</feature>
<proteinExistence type="predicted"/>
<keyword evidence="4" id="KW-1185">Reference proteome</keyword>
<protein>
    <recommendedName>
        <fullName evidence="2">Pterin-binding domain-containing protein</fullName>
    </recommendedName>
</protein>
<dbReference type="Proteomes" id="UP001157161">
    <property type="component" value="Unassembled WGS sequence"/>
</dbReference>
<reference evidence="3" key="2">
    <citation type="submission" date="2023-02" db="EMBL/GenBank/DDBJ databases">
        <authorList>
            <person name="Sun Q."/>
            <person name="Mori K."/>
        </authorList>
    </citation>
    <scope>NUCLEOTIDE SEQUENCE</scope>
    <source>
        <strain evidence="3">NBRC 112290</strain>
    </source>
</reference>
<dbReference type="RefSeq" id="WP_284251600.1">
    <property type="nucleotide sequence ID" value="NZ_BSUM01000001.1"/>
</dbReference>
<evidence type="ECO:0000313" key="4">
    <source>
        <dbReference type="Proteomes" id="UP001157161"/>
    </source>
</evidence>
<organism evidence="3 4">
    <name type="scientific">Litorihabitans aurantiacus</name>
    <dbReference type="NCBI Taxonomy" id="1930061"/>
    <lineage>
        <taxon>Bacteria</taxon>
        <taxon>Bacillati</taxon>
        <taxon>Actinomycetota</taxon>
        <taxon>Actinomycetes</taxon>
        <taxon>Micrococcales</taxon>
        <taxon>Beutenbergiaceae</taxon>
        <taxon>Litorihabitans</taxon>
    </lineage>
</organism>
<keyword evidence="1" id="KW-0472">Membrane</keyword>
<accession>A0AA38CVG3</accession>
<evidence type="ECO:0000256" key="1">
    <source>
        <dbReference type="SAM" id="Phobius"/>
    </source>
</evidence>
<dbReference type="GO" id="GO:0042558">
    <property type="term" value="P:pteridine-containing compound metabolic process"/>
    <property type="evidence" value="ECO:0007669"/>
    <property type="project" value="InterPro"/>
</dbReference>
<evidence type="ECO:0000313" key="3">
    <source>
        <dbReference type="EMBL" id="GMA32905.1"/>
    </source>
</evidence>
<keyword evidence="1" id="KW-1133">Transmembrane helix</keyword>
<evidence type="ECO:0000259" key="2">
    <source>
        <dbReference type="PROSITE" id="PS50972"/>
    </source>
</evidence>